<evidence type="ECO:0000313" key="4">
    <source>
        <dbReference type="EnsemblFungi" id="PTTG_26271-t43_1-p1"/>
    </source>
</evidence>
<reference evidence="4" key="4">
    <citation type="submission" date="2025-05" db="UniProtKB">
        <authorList>
            <consortium name="EnsemblFungi"/>
        </authorList>
    </citation>
    <scope>IDENTIFICATION</scope>
    <source>
        <strain evidence="4">isolate 1-1 / race 1 (BBBD)</strain>
    </source>
</reference>
<feature type="transmembrane region" description="Helical" evidence="2">
    <location>
        <begin position="20"/>
        <end position="40"/>
    </location>
</feature>
<protein>
    <submittedName>
        <fullName evidence="3 4">Uncharacterized protein</fullName>
    </submittedName>
</protein>
<dbReference type="EnsemblFungi" id="PTTG_26271-t43_1">
    <property type="protein sequence ID" value="PTTG_26271-t43_1-p1"/>
    <property type="gene ID" value="PTTG_26271"/>
</dbReference>
<accession>A0A180GWG4</accession>
<dbReference type="VEuPathDB" id="FungiDB:PTTG_26271"/>
<dbReference type="AlphaFoldDB" id="A0A180GWG4"/>
<sequence length="535" mass="61875">MINLTQKYGSCGSGRRASCIIAYTGFLLLFFSMGFLYVLLVTSWGQKCLQYSDHPNLTTKTQGANSDNWQDLIPHRSGAISFAHLLKHPSPVETDPSPNLASSCRRTTDQGPGIRKTTKRILHKRSNATLKCLALDTTFESVAKFVGKSAQAREDISVKGLRQLQSPLPSNSGNDSKNNRLSHFVHEYSPEEENSNSQLTSKTPQWERLGDYIDELKLENYQKCLTNLKGASLVLHKENRDEWKAQEAYRADEEDMKAFFEQMTPNFKLRALFELYNFLIDRSLSDQEIWWSQEDYIELQKKCEYQSDDVHLTIRIGDLILPHLSKKETELSAEEMDQVRTQFFELFKTFKQPEKSYDKKWTTGAGRKWLSERFSKISNDETRYPNLMKYLGAESEPHEWKKSLEKLVPNLDAKGWAPSSMKFNWLEHGFEEDEMEELICMVEAYKTSNVKAAYSYAQASQTVEEKNLSLLPLAYSDENMMKRFLELNRSLSNQSKKRMLMLKWISENLYTHDQIDVSILNLGKYTANTGYDRLD</sequence>
<evidence type="ECO:0000313" key="5">
    <source>
        <dbReference type="Proteomes" id="UP000005240"/>
    </source>
</evidence>
<organism evidence="3">
    <name type="scientific">Puccinia triticina (isolate 1-1 / race 1 (BBBD))</name>
    <name type="common">Brown leaf rust fungus</name>
    <dbReference type="NCBI Taxonomy" id="630390"/>
    <lineage>
        <taxon>Eukaryota</taxon>
        <taxon>Fungi</taxon>
        <taxon>Dikarya</taxon>
        <taxon>Basidiomycota</taxon>
        <taxon>Pucciniomycotina</taxon>
        <taxon>Pucciniomycetes</taxon>
        <taxon>Pucciniales</taxon>
        <taxon>Pucciniaceae</taxon>
        <taxon>Puccinia</taxon>
    </lineage>
</organism>
<feature type="compositionally biased region" description="Polar residues" evidence="1">
    <location>
        <begin position="96"/>
        <end position="105"/>
    </location>
</feature>
<keyword evidence="2" id="KW-0812">Transmembrane</keyword>
<reference evidence="3" key="2">
    <citation type="submission" date="2016-05" db="EMBL/GenBank/DDBJ databases">
        <title>Comparative analysis highlights variable genome content of wheat rusts and divergence of the mating loci.</title>
        <authorList>
            <person name="Cuomo C.A."/>
            <person name="Bakkeren G."/>
            <person name="Szabo L."/>
            <person name="Khalil H."/>
            <person name="Joly D."/>
            <person name="Goldberg J."/>
            <person name="Young S."/>
            <person name="Zeng Q."/>
            <person name="Fellers J."/>
        </authorList>
    </citation>
    <scope>NUCLEOTIDE SEQUENCE [LARGE SCALE GENOMIC DNA]</scope>
    <source>
        <strain evidence="3">1-1 BBBD Race 1</strain>
    </source>
</reference>
<dbReference type="EMBL" id="ADAS02000017">
    <property type="protein sequence ID" value="OAV96861.1"/>
    <property type="molecule type" value="Genomic_DNA"/>
</dbReference>
<keyword evidence="5" id="KW-1185">Reference proteome</keyword>
<reference evidence="3" key="1">
    <citation type="submission" date="2009-11" db="EMBL/GenBank/DDBJ databases">
        <authorList>
            <consortium name="The Broad Institute Genome Sequencing Platform"/>
            <person name="Ward D."/>
            <person name="Feldgarden M."/>
            <person name="Earl A."/>
            <person name="Young S.K."/>
            <person name="Zeng Q."/>
            <person name="Koehrsen M."/>
            <person name="Alvarado L."/>
            <person name="Berlin A."/>
            <person name="Bochicchio J."/>
            <person name="Borenstein D."/>
            <person name="Chapman S.B."/>
            <person name="Chen Z."/>
            <person name="Engels R."/>
            <person name="Freedman E."/>
            <person name="Gellesch M."/>
            <person name="Goldberg J."/>
            <person name="Griggs A."/>
            <person name="Gujja S."/>
            <person name="Heilman E."/>
            <person name="Heiman D."/>
            <person name="Hepburn T."/>
            <person name="Howarth C."/>
            <person name="Jen D."/>
            <person name="Larson L."/>
            <person name="Lewis B."/>
            <person name="Mehta T."/>
            <person name="Park D."/>
            <person name="Pearson M."/>
            <person name="Roberts A."/>
            <person name="Saif S."/>
            <person name="Shea T."/>
            <person name="Shenoy N."/>
            <person name="Sisk P."/>
            <person name="Stolte C."/>
            <person name="Sykes S."/>
            <person name="Thomson T."/>
            <person name="Walk T."/>
            <person name="White J."/>
            <person name="Yandava C."/>
            <person name="Izard J."/>
            <person name="Baranova O.V."/>
            <person name="Blanton J.M."/>
            <person name="Tanner A.C."/>
            <person name="Dewhirst F.E."/>
            <person name="Haas B."/>
            <person name="Nusbaum C."/>
            <person name="Birren B."/>
        </authorList>
    </citation>
    <scope>NUCLEOTIDE SEQUENCE [LARGE SCALE GENOMIC DNA]</scope>
    <source>
        <strain evidence="3">1-1 BBBD Race 1</strain>
    </source>
</reference>
<reference evidence="4 5" key="3">
    <citation type="journal article" date="2017" name="G3 (Bethesda)">
        <title>Comparative analysis highlights variable genome content of wheat rusts and divergence of the mating loci.</title>
        <authorList>
            <person name="Cuomo C.A."/>
            <person name="Bakkeren G."/>
            <person name="Khalil H.B."/>
            <person name="Panwar V."/>
            <person name="Joly D."/>
            <person name="Linning R."/>
            <person name="Sakthikumar S."/>
            <person name="Song X."/>
            <person name="Adiconis X."/>
            <person name="Fan L."/>
            <person name="Goldberg J.M."/>
            <person name="Levin J.Z."/>
            <person name="Young S."/>
            <person name="Zeng Q."/>
            <person name="Anikster Y."/>
            <person name="Bruce M."/>
            <person name="Wang M."/>
            <person name="Yin C."/>
            <person name="McCallum B."/>
            <person name="Szabo L.J."/>
            <person name="Hulbert S."/>
            <person name="Chen X."/>
            <person name="Fellers J.P."/>
        </authorList>
    </citation>
    <scope>NUCLEOTIDE SEQUENCE</scope>
    <source>
        <strain evidence="4">isolate 1-1 / race 1 (BBBD)</strain>
        <strain evidence="5">Isolate 1-1 / race 1 (BBBD)</strain>
    </source>
</reference>
<keyword evidence="2" id="KW-1133">Transmembrane helix</keyword>
<evidence type="ECO:0000313" key="3">
    <source>
        <dbReference type="EMBL" id="OAV96861.1"/>
    </source>
</evidence>
<dbReference type="Proteomes" id="UP000005240">
    <property type="component" value="Unassembled WGS sequence"/>
</dbReference>
<feature type="region of interest" description="Disordered" evidence="1">
    <location>
        <begin position="92"/>
        <end position="114"/>
    </location>
</feature>
<dbReference type="OrthoDB" id="2500610at2759"/>
<evidence type="ECO:0000256" key="1">
    <source>
        <dbReference type="SAM" id="MobiDB-lite"/>
    </source>
</evidence>
<evidence type="ECO:0000256" key="2">
    <source>
        <dbReference type="SAM" id="Phobius"/>
    </source>
</evidence>
<proteinExistence type="predicted"/>
<name>A0A180GWG4_PUCT1</name>
<gene>
    <name evidence="3" type="ORF">PTTG_26271</name>
</gene>
<keyword evidence="2" id="KW-0472">Membrane</keyword>